<dbReference type="Pfam" id="PF02746">
    <property type="entry name" value="MR_MLE_N"/>
    <property type="match status" value="1"/>
</dbReference>
<evidence type="ECO:0000256" key="1">
    <source>
        <dbReference type="ARBA" id="ARBA00023239"/>
    </source>
</evidence>
<evidence type="ECO:0000313" key="3">
    <source>
        <dbReference type="EMBL" id="AOS61615.1"/>
    </source>
</evidence>
<proteinExistence type="predicted"/>
<dbReference type="SFLD" id="SFLDS00001">
    <property type="entry name" value="Enolase"/>
    <property type="match status" value="1"/>
</dbReference>
<feature type="domain" description="Mandelate racemase/muconate lactonizing enzyme C-terminal" evidence="2">
    <location>
        <begin position="132"/>
        <end position="237"/>
    </location>
</feature>
<protein>
    <submittedName>
        <fullName evidence="3">Enolase superfamily enzyme related to L-alanine-DL-glutamate epimerase</fullName>
        <ecNumber evidence="3">4.2.1.6</ecNumber>
    </submittedName>
</protein>
<dbReference type="PANTHER" id="PTHR48080:SF2">
    <property type="entry name" value="D-GALACTONATE DEHYDRATASE"/>
    <property type="match status" value="1"/>
</dbReference>
<dbReference type="InterPro" id="IPR013342">
    <property type="entry name" value="Mandelate_racemase_C"/>
</dbReference>
<dbReference type="SFLD" id="SFLDG00179">
    <property type="entry name" value="mandelate_racemase"/>
    <property type="match status" value="1"/>
</dbReference>
<dbReference type="InterPro" id="IPR029065">
    <property type="entry name" value="Enolase_C-like"/>
</dbReference>
<dbReference type="EC" id="4.2.1.6" evidence="3"/>
<keyword evidence="4" id="KW-1185">Reference proteome</keyword>
<dbReference type="SUPFAM" id="SSF54826">
    <property type="entry name" value="Enolase N-terminal domain-like"/>
    <property type="match status" value="1"/>
</dbReference>
<dbReference type="InterPro" id="IPR029017">
    <property type="entry name" value="Enolase-like_N"/>
</dbReference>
<dbReference type="SUPFAM" id="SSF51604">
    <property type="entry name" value="Enolase C-terminal domain-like"/>
    <property type="match status" value="1"/>
</dbReference>
<evidence type="ECO:0000259" key="2">
    <source>
        <dbReference type="SMART" id="SM00922"/>
    </source>
</evidence>
<dbReference type="SMART" id="SM00922">
    <property type="entry name" value="MR_MLE"/>
    <property type="match status" value="1"/>
</dbReference>
<dbReference type="InterPro" id="IPR036849">
    <property type="entry name" value="Enolase-like_C_sf"/>
</dbReference>
<dbReference type="GO" id="GO:0008869">
    <property type="term" value="F:galactonate dehydratase activity"/>
    <property type="evidence" value="ECO:0007669"/>
    <property type="project" value="UniProtKB-EC"/>
</dbReference>
<gene>
    <name evidence="3" type="ORF">TL08_03925</name>
</gene>
<dbReference type="Proteomes" id="UP000095210">
    <property type="component" value="Chromosome"/>
</dbReference>
<dbReference type="Gene3D" id="3.20.20.120">
    <property type="entry name" value="Enolase-like C-terminal domain"/>
    <property type="match status" value="1"/>
</dbReference>
<dbReference type="InterPro" id="IPR013341">
    <property type="entry name" value="Mandelate_racemase_N_dom"/>
</dbReference>
<dbReference type="InterPro" id="IPR034593">
    <property type="entry name" value="DgoD-like"/>
</dbReference>
<dbReference type="KEGG" id="ahm:TL08_03925"/>
<reference evidence="4" key="1">
    <citation type="submission" date="2016-03" db="EMBL/GenBank/DDBJ databases">
        <title>Complete genome sequence of the type strain Actinoalloteichus hymeniacidonis DSM 45092.</title>
        <authorList>
            <person name="Schaffert L."/>
            <person name="Albersmeier A."/>
            <person name="Winkler A."/>
            <person name="Kalinowski J."/>
            <person name="Zotchev S."/>
            <person name="Ruckert C."/>
        </authorList>
    </citation>
    <scope>NUCLEOTIDE SEQUENCE [LARGE SCALE GENOMIC DNA]</scope>
    <source>
        <strain evidence="4">HPA177(T) (DSM 45092(T))</strain>
    </source>
</reference>
<dbReference type="Pfam" id="PF13378">
    <property type="entry name" value="MR_MLE_C"/>
    <property type="match status" value="1"/>
</dbReference>
<name>A0AAC9HLW6_9PSEU</name>
<dbReference type="EMBL" id="CP014859">
    <property type="protein sequence ID" value="AOS61615.1"/>
    <property type="molecule type" value="Genomic_DNA"/>
</dbReference>
<evidence type="ECO:0000313" key="4">
    <source>
        <dbReference type="Proteomes" id="UP000095210"/>
    </source>
</evidence>
<keyword evidence="1 3" id="KW-0456">Lyase</keyword>
<dbReference type="Gene3D" id="3.30.390.10">
    <property type="entry name" value="Enolase-like, N-terminal domain"/>
    <property type="match status" value="1"/>
</dbReference>
<dbReference type="AlphaFoldDB" id="A0AAC9HLW6"/>
<sequence length="384" mass="42275">MKISNVSTHVLGTPWRNLTYVVVETDEGLRGVGEVRMLNHTDALIGYLGEAVGNHVLGSDPFDIESLVSRMYHNDFGRAGEIVMSGIAVIEMACWDIIGKALNQPVYRLLGGAVRDKIKAYANGWYTVERTPEEFHTAAKKVVDYGYQALKFDPFGPGRMELDHAETVRSIELVEAVRDAVGPEVELLVEMHGRFTAATASRIARLLRPYDPAWLEEPTPPDDIEALAKFSATAEAPVATGERLHTRHEFRQLFALQAADIVQADISHFGGILELKKLAATAETHHMMVAPHNVGGAVLTAANLHLAACTTNFKIQEHFNDFSDAFVKDVAPGNPEVVDGYFALPTGPGLGVELDLDLVAEHPRQKVNFNLFKDGWQRRDTVSQ</sequence>
<dbReference type="RefSeq" id="WP_069846635.1">
    <property type="nucleotide sequence ID" value="NZ_CP014859.1"/>
</dbReference>
<organism evidence="3 4">
    <name type="scientific">Actinoalloteichus hymeniacidonis</name>
    <dbReference type="NCBI Taxonomy" id="340345"/>
    <lineage>
        <taxon>Bacteria</taxon>
        <taxon>Bacillati</taxon>
        <taxon>Actinomycetota</taxon>
        <taxon>Actinomycetes</taxon>
        <taxon>Pseudonocardiales</taxon>
        <taxon>Pseudonocardiaceae</taxon>
        <taxon>Actinoalloteichus</taxon>
    </lineage>
</organism>
<accession>A0AAC9HLW6</accession>
<dbReference type="PANTHER" id="PTHR48080">
    <property type="entry name" value="D-GALACTONATE DEHYDRATASE-RELATED"/>
    <property type="match status" value="1"/>
</dbReference>
<dbReference type="CDD" id="cd03316">
    <property type="entry name" value="MR_like"/>
    <property type="match status" value="1"/>
</dbReference>